<feature type="coiled-coil region" evidence="1">
    <location>
        <begin position="46"/>
        <end position="73"/>
    </location>
</feature>
<accession>A0A0W8E2I1</accession>
<name>A0A0W8E2I1_9ZZZZ</name>
<keyword evidence="1" id="KW-0175">Coiled coil</keyword>
<gene>
    <name evidence="2" type="ORF">ASZ90_019757</name>
</gene>
<protein>
    <submittedName>
        <fullName evidence="2">Uncharacterized protein</fullName>
    </submittedName>
</protein>
<reference evidence="2" key="1">
    <citation type="journal article" date="2015" name="Proc. Natl. Acad. Sci. U.S.A.">
        <title>Networks of energetic and metabolic interactions define dynamics in microbial communities.</title>
        <authorList>
            <person name="Embree M."/>
            <person name="Liu J.K."/>
            <person name="Al-Bassam M.M."/>
            <person name="Zengler K."/>
        </authorList>
    </citation>
    <scope>NUCLEOTIDE SEQUENCE</scope>
</reference>
<proteinExistence type="predicted"/>
<organism evidence="2">
    <name type="scientific">hydrocarbon metagenome</name>
    <dbReference type="NCBI Taxonomy" id="938273"/>
    <lineage>
        <taxon>unclassified sequences</taxon>
        <taxon>metagenomes</taxon>
        <taxon>ecological metagenomes</taxon>
    </lineage>
</organism>
<comment type="caution">
    <text evidence="2">The sequence shown here is derived from an EMBL/GenBank/DDBJ whole genome shotgun (WGS) entry which is preliminary data.</text>
</comment>
<dbReference type="AlphaFoldDB" id="A0A0W8E2I1"/>
<dbReference type="EMBL" id="LNQE01001905">
    <property type="protein sequence ID" value="KUG02864.1"/>
    <property type="molecule type" value="Genomic_DNA"/>
</dbReference>
<evidence type="ECO:0000256" key="1">
    <source>
        <dbReference type="SAM" id="Coils"/>
    </source>
</evidence>
<sequence length="74" mass="8994">MDRENYRATALQETRKKIRDLKEFNIPVILKTIEQYEQAGVEELFLEQQKTLLDKVYIRLRELEDKEQRLLAEL</sequence>
<evidence type="ECO:0000313" key="2">
    <source>
        <dbReference type="EMBL" id="KUG02864.1"/>
    </source>
</evidence>